<dbReference type="Proteomes" id="UP001589587">
    <property type="component" value="Unassembled WGS sequence"/>
</dbReference>
<sequence length="273" mass="30449">MTRFLTRVFTADPDGWVLKGGTGMMIRLPEARYSRDVDLMSTAETPIEDVVDILQEILRANPIDIFSYTISRREQLTDEKGMKLTVTVSIGAAEYQTFKIDLVSHRGLIGEIETHDIPQIIDLDDGVEPGAVRVYPLADQIADKLCAMFEFHLRYGKPPPGDTSSRYRDLIDLLLLCQNLPIDLGNAIAAVEYQRVYRGGIRLPDGLHAPGPDWYENWTEYAADSPLDDTLHDLDTALTVASGCYNRILSELPVASKAATWDPAAQKWIDIAP</sequence>
<evidence type="ECO:0000313" key="2">
    <source>
        <dbReference type="Proteomes" id="UP001589587"/>
    </source>
</evidence>
<accession>A0ABV5XAM5</accession>
<dbReference type="EMBL" id="JBHMAS010000006">
    <property type="protein sequence ID" value="MFB9779503.1"/>
    <property type="molecule type" value="Genomic_DNA"/>
</dbReference>
<protein>
    <submittedName>
        <fullName evidence="1">Nucleotidyl transferase AbiEii/AbiGii toxin family protein</fullName>
    </submittedName>
</protein>
<evidence type="ECO:0000313" key="1">
    <source>
        <dbReference type="EMBL" id="MFB9779503.1"/>
    </source>
</evidence>
<dbReference type="GO" id="GO:0016740">
    <property type="term" value="F:transferase activity"/>
    <property type="evidence" value="ECO:0007669"/>
    <property type="project" value="UniProtKB-KW"/>
</dbReference>
<organism evidence="1 2">
    <name type="scientific">Rhodococcus baikonurensis</name>
    <dbReference type="NCBI Taxonomy" id="172041"/>
    <lineage>
        <taxon>Bacteria</taxon>
        <taxon>Bacillati</taxon>
        <taxon>Actinomycetota</taxon>
        <taxon>Actinomycetes</taxon>
        <taxon>Mycobacteriales</taxon>
        <taxon>Nocardiaceae</taxon>
        <taxon>Rhodococcus</taxon>
        <taxon>Rhodococcus erythropolis group</taxon>
    </lineage>
</organism>
<gene>
    <name evidence="1" type="ORF">ACFFQ6_07410</name>
</gene>
<name>A0ABV5XAM5_9NOCA</name>
<keyword evidence="2" id="KW-1185">Reference proteome</keyword>
<keyword evidence="1" id="KW-0808">Transferase</keyword>
<proteinExistence type="predicted"/>
<dbReference type="Pfam" id="PF08843">
    <property type="entry name" value="AbiEii"/>
    <property type="match status" value="1"/>
</dbReference>
<reference evidence="1 2" key="1">
    <citation type="submission" date="2024-09" db="EMBL/GenBank/DDBJ databases">
        <authorList>
            <person name="Sun Q."/>
            <person name="Mori K."/>
        </authorList>
    </citation>
    <scope>NUCLEOTIDE SEQUENCE [LARGE SCALE GENOMIC DNA]</scope>
    <source>
        <strain evidence="1 2">JCM 11411</strain>
    </source>
</reference>
<comment type="caution">
    <text evidence="1">The sequence shown here is derived from an EMBL/GenBank/DDBJ whole genome shotgun (WGS) entry which is preliminary data.</text>
</comment>
<dbReference type="InterPro" id="IPR014942">
    <property type="entry name" value="AbiEii"/>
</dbReference>